<sequence length="61" mass="6906">MVGVSETNDFGIDGRRRSSDAYLLDLIDRNVFVEIAIQAKPWRTQTRGALNPRRKTKATVT</sequence>
<organism evidence="1">
    <name type="scientific">freshwater metagenome</name>
    <dbReference type="NCBI Taxonomy" id="449393"/>
    <lineage>
        <taxon>unclassified sequences</taxon>
        <taxon>metagenomes</taxon>
        <taxon>ecological metagenomes</taxon>
    </lineage>
</organism>
<evidence type="ECO:0000313" key="1">
    <source>
        <dbReference type="EMBL" id="CAB4572105.1"/>
    </source>
</evidence>
<dbReference type="AlphaFoldDB" id="A0A6J6E9U1"/>
<name>A0A6J6E9U1_9ZZZZ</name>
<reference evidence="1" key="1">
    <citation type="submission" date="2020-05" db="EMBL/GenBank/DDBJ databases">
        <authorList>
            <person name="Chiriac C."/>
            <person name="Salcher M."/>
            <person name="Ghai R."/>
            <person name="Kavagutti S V."/>
        </authorList>
    </citation>
    <scope>NUCLEOTIDE SEQUENCE</scope>
</reference>
<gene>
    <name evidence="1" type="ORF">UFOPK1711_00569</name>
</gene>
<accession>A0A6J6E9U1</accession>
<protein>
    <submittedName>
        <fullName evidence="1">Unannotated protein</fullName>
    </submittedName>
</protein>
<proteinExistence type="predicted"/>
<dbReference type="EMBL" id="CAEZTR010000024">
    <property type="protein sequence ID" value="CAB4572105.1"/>
    <property type="molecule type" value="Genomic_DNA"/>
</dbReference>